<dbReference type="GO" id="GO:0020037">
    <property type="term" value="F:heme binding"/>
    <property type="evidence" value="ECO:0007669"/>
    <property type="project" value="TreeGrafter"/>
</dbReference>
<dbReference type="Gene3D" id="2.30.29.80">
    <property type="match status" value="1"/>
</dbReference>
<sequence length="335" mass="38326">MQYVWDLFVRVFHWSLVVAFAIAFITHKSEWHLIMHVNAGFMAGYLIIARIVWGFLKTGYASFNAFPLNPIQAIKYVWEILKGHPKQFIGHNPAGSIIIYLMLIVGLLTVATGILKFNDGWLIDAPDLLQTLHQFFAWFWLFLVGIHVVGVITESIVHKDNLIMAMITGVKRTHDSNSYVLDKNVSRETLHTSAMLSTGLKRMMHSLTNLGKLSNKLYLMQEEENTPAKFYLKLADNGGVFFSMYAGDETLLLESYVFNSKQHLLEKIDLLKKIGCEDKYYKLLTSNMKRMYFIVKTEDCLIAASPLYDTDSERMQALGILKKKLVTAEVEDLIE</sequence>
<dbReference type="InterPro" id="IPR036913">
    <property type="entry name" value="YegP-like_sf"/>
</dbReference>
<accession>A0A8D5G1M2</accession>
<feature type="transmembrane region" description="Helical" evidence="6">
    <location>
        <begin position="135"/>
        <end position="157"/>
    </location>
</feature>
<evidence type="ECO:0000259" key="7">
    <source>
        <dbReference type="Pfam" id="PF01292"/>
    </source>
</evidence>
<feature type="transmembrane region" description="Helical" evidence="6">
    <location>
        <begin position="7"/>
        <end position="27"/>
    </location>
</feature>
<dbReference type="AlphaFoldDB" id="A0A8D5G1M2"/>
<evidence type="ECO:0000256" key="6">
    <source>
        <dbReference type="SAM" id="Phobius"/>
    </source>
</evidence>
<protein>
    <recommendedName>
        <fullName evidence="7">Cytochrome b561 bacterial/Ni-hydrogenase domain-containing protein</fullName>
    </recommendedName>
</protein>
<dbReference type="Gene3D" id="1.20.950.20">
    <property type="entry name" value="Transmembrane di-heme cytochromes, Chain C"/>
    <property type="match status" value="1"/>
</dbReference>
<dbReference type="GO" id="GO:0022904">
    <property type="term" value="P:respiratory electron transport chain"/>
    <property type="evidence" value="ECO:0007669"/>
    <property type="project" value="InterPro"/>
</dbReference>
<evidence type="ECO:0000313" key="9">
    <source>
        <dbReference type="Proteomes" id="UP000826722"/>
    </source>
</evidence>
<dbReference type="KEGG" id="mpau:ZMTM_25730"/>
<name>A0A8D5G1M2_9PROT</name>
<dbReference type="EMBL" id="AP024110">
    <property type="protein sequence ID" value="BCM26314.1"/>
    <property type="molecule type" value="Genomic_DNA"/>
</dbReference>
<evidence type="ECO:0000256" key="2">
    <source>
        <dbReference type="ARBA" id="ARBA00022475"/>
    </source>
</evidence>
<keyword evidence="3 6" id="KW-0812">Transmembrane</keyword>
<feature type="transmembrane region" description="Helical" evidence="6">
    <location>
        <begin position="97"/>
        <end position="115"/>
    </location>
</feature>
<evidence type="ECO:0000256" key="5">
    <source>
        <dbReference type="ARBA" id="ARBA00023136"/>
    </source>
</evidence>
<feature type="domain" description="Cytochrome b561 bacterial/Ni-hydrogenase" evidence="7">
    <location>
        <begin position="4"/>
        <end position="169"/>
    </location>
</feature>
<dbReference type="SUPFAM" id="SSF160113">
    <property type="entry name" value="YegP-like"/>
    <property type="match status" value="1"/>
</dbReference>
<dbReference type="PANTHER" id="PTHR30485">
    <property type="entry name" value="NI/FE-HYDROGENASE 1 B-TYPE CYTOCHROME SUBUNIT"/>
    <property type="match status" value="1"/>
</dbReference>
<dbReference type="InterPro" id="IPR011577">
    <property type="entry name" value="Cyt_b561_bac/Ni-Hgenase"/>
</dbReference>
<evidence type="ECO:0000313" key="8">
    <source>
        <dbReference type="EMBL" id="BCM26314.1"/>
    </source>
</evidence>
<comment type="subcellular location">
    <subcellularLocation>
        <location evidence="1">Cell membrane</location>
        <topology evidence="1">Multi-pass membrane protein</topology>
    </subcellularLocation>
</comment>
<evidence type="ECO:0000256" key="3">
    <source>
        <dbReference type="ARBA" id="ARBA00022692"/>
    </source>
</evidence>
<keyword evidence="5 6" id="KW-0472">Membrane</keyword>
<dbReference type="PANTHER" id="PTHR30485:SF2">
    <property type="entry name" value="BLL0597 PROTEIN"/>
    <property type="match status" value="1"/>
</dbReference>
<keyword evidence="2" id="KW-1003">Cell membrane</keyword>
<dbReference type="GO" id="GO:0005886">
    <property type="term" value="C:plasma membrane"/>
    <property type="evidence" value="ECO:0007669"/>
    <property type="project" value="UniProtKB-SubCell"/>
</dbReference>
<dbReference type="InterPro" id="IPR051542">
    <property type="entry name" value="Hydrogenase_cytochrome"/>
</dbReference>
<dbReference type="GO" id="GO:0009055">
    <property type="term" value="F:electron transfer activity"/>
    <property type="evidence" value="ECO:0007669"/>
    <property type="project" value="InterPro"/>
</dbReference>
<feature type="transmembrane region" description="Helical" evidence="6">
    <location>
        <begin position="33"/>
        <end position="53"/>
    </location>
</feature>
<evidence type="ECO:0000256" key="4">
    <source>
        <dbReference type="ARBA" id="ARBA00022989"/>
    </source>
</evidence>
<reference evidence="8" key="1">
    <citation type="journal article" date="2021" name="Arch. Microbiol.">
        <title>Methyloradius palustris gen. nov., sp. nov., a methanol-oxidizing bacterium isolated from snow.</title>
        <authorList>
            <person name="Miyadera T."/>
            <person name="Kojima H."/>
            <person name="Fukui M."/>
        </authorList>
    </citation>
    <scope>NUCLEOTIDE SEQUENCE</scope>
    <source>
        <strain evidence="8">Zm11</strain>
    </source>
</reference>
<dbReference type="Proteomes" id="UP000826722">
    <property type="component" value="Chromosome"/>
</dbReference>
<dbReference type="InterPro" id="IPR016174">
    <property type="entry name" value="Di-haem_cyt_TM"/>
</dbReference>
<keyword evidence="4 6" id="KW-1133">Transmembrane helix</keyword>
<gene>
    <name evidence="8" type="ORF">ZMTM_25730</name>
</gene>
<organism evidence="8 9">
    <name type="scientific">Methyloradius palustris</name>
    <dbReference type="NCBI Taxonomy" id="2778876"/>
    <lineage>
        <taxon>Bacteria</taxon>
        <taxon>Pseudomonadati</taxon>
        <taxon>Pseudomonadota</taxon>
        <taxon>Betaproteobacteria</taxon>
        <taxon>Nitrosomonadales</taxon>
        <taxon>Methylophilaceae</taxon>
        <taxon>Methyloradius</taxon>
    </lineage>
</organism>
<dbReference type="Pfam" id="PF01292">
    <property type="entry name" value="Ni_hydr_CYTB"/>
    <property type="match status" value="1"/>
</dbReference>
<evidence type="ECO:0000256" key="1">
    <source>
        <dbReference type="ARBA" id="ARBA00004651"/>
    </source>
</evidence>
<dbReference type="SUPFAM" id="SSF81342">
    <property type="entry name" value="Transmembrane di-heme cytochromes"/>
    <property type="match status" value="1"/>
</dbReference>
<proteinExistence type="predicted"/>
<keyword evidence="9" id="KW-1185">Reference proteome</keyword>
<dbReference type="RefSeq" id="WP_221764321.1">
    <property type="nucleotide sequence ID" value="NZ_AP024110.1"/>
</dbReference>